<dbReference type="GO" id="GO:0006006">
    <property type="term" value="P:glucose metabolic process"/>
    <property type="evidence" value="ECO:0007669"/>
    <property type="project" value="UniProtKB-KW"/>
</dbReference>
<evidence type="ECO:0000313" key="8">
    <source>
        <dbReference type="EMBL" id="QGU26826.1"/>
    </source>
</evidence>
<evidence type="ECO:0000256" key="2">
    <source>
        <dbReference type="ARBA" id="ARBA00022526"/>
    </source>
</evidence>
<evidence type="ECO:0000256" key="3">
    <source>
        <dbReference type="ARBA" id="ARBA00022857"/>
    </source>
</evidence>
<comment type="pathway">
    <text evidence="1">Carbohydrate degradation; pentose phosphate pathway; D-ribulose 5-phosphate from D-glucose 6-phosphate (oxidative stage): step 1/3.</text>
</comment>
<dbReference type="Pfam" id="PF00479">
    <property type="entry name" value="G6PD_N"/>
    <property type="match status" value="1"/>
</dbReference>
<dbReference type="GO" id="GO:0005829">
    <property type="term" value="C:cytosol"/>
    <property type="evidence" value="ECO:0007669"/>
    <property type="project" value="TreeGrafter"/>
</dbReference>
<sequence length="453" mass="49310">MAKTSTSILILGAGGDLTKRLLLPGLASLLNRREYDVQVIGSGLDDRSGEEWQEIVASSFATVDGDPAKLGETSYIQADVTKPDELRRLLDACAHTPVIYFALPPAVTARVCEALREVDLPEGTRLALEKPFGVDLETARRLNRQLTLLVPEEQIHRIDHFLGMSMVLNLLGLRFANRVMDAAWRAGDVERVEIVYDETLGLEGRGGYYDNAGALVDMLQSHLLEVLALVAMEPMPKLDHVELRSAIAQVLRNTRVWDGDPVASSKRARYTAGTVGERELPSYVDEKGVDPSRETETLAQLTCEVQTPRWRGVPFTLRSGKALAKKITTVTLHLRPAPHIPGFSGDPRSDSIAMNLKSGEVTLALTMNGSGDPFAIEQSSLTTDKDPGDLLPYGQVLEGILDGDPLLSVRGDVAEECWRIVEPVLAAWRAGDVPLEDYAAGSTGPEGWGAADR</sequence>
<dbReference type="GO" id="GO:0004345">
    <property type="term" value="F:glucose-6-phosphate dehydrogenase activity"/>
    <property type="evidence" value="ECO:0007669"/>
    <property type="project" value="UniProtKB-EC"/>
</dbReference>
<dbReference type="OrthoDB" id="9802739at2"/>
<dbReference type="PANTHER" id="PTHR23429:SF0">
    <property type="entry name" value="GLUCOSE-6-PHOSPHATE 1-DEHYDROGENASE"/>
    <property type="match status" value="1"/>
</dbReference>
<dbReference type="SUPFAM" id="SSF51735">
    <property type="entry name" value="NAD(P)-binding Rossmann-fold domains"/>
    <property type="match status" value="1"/>
</dbReference>
<dbReference type="SUPFAM" id="SSF55347">
    <property type="entry name" value="Glyceraldehyde-3-phosphate dehydrogenase-like, C-terminal domain"/>
    <property type="match status" value="1"/>
</dbReference>
<keyword evidence="4 8" id="KW-0560">Oxidoreductase</keyword>
<dbReference type="NCBIfam" id="NF009492">
    <property type="entry name" value="PRK12853.1-3"/>
    <property type="match status" value="1"/>
</dbReference>
<dbReference type="InterPro" id="IPR022674">
    <property type="entry name" value="G6P_DH_NAD-bd"/>
</dbReference>
<evidence type="ECO:0000256" key="1">
    <source>
        <dbReference type="ARBA" id="ARBA00004937"/>
    </source>
</evidence>
<dbReference type="Pfam" id="PF02781">
    <property type="entry name" value="G6PD_C"/>
    <property type="match status" value="1"/>
</dbReference>
<evidence type="ECO:0000313" key="9">
    <source>
        <dbReference type="Proteomes" id="UP000422989"/>
    </source>
</evidence>
<accession>A0A6I6DRY1</accession>
<keyword evidence="3" id="KW-0521">NADP</keyword>
<dbReference type="Gene3D" id="3.40.50.720">
    <property type="entry name" value="NAD(P)-binding Rossmann-like Domain"/>
    <property type="match status" value="1"/>
</dbReference>
<evidence type="ECO:0000256" key="5">
    <source>
        <dbReference type="ARBA" id="ARBA00023277"/>
    </source>
</evidence>
<feature type="domain" description="Glucose-6-phosphate dehydrogenase C-terminal" evidence="7">
    <location>
        <begin position="173"/>
        <end position="446"/>
    </location>
</feature>
<dbReference type="InterPro" id="IPR036291">
    <property type="entry name" value="NAD(P)-bd_dom_sf"/>
</dbReference>
<feature type="domain" description="Glucose-6-phosphate dehydrogenase NAD-binding" evidence="6">
    <location>
        <begin position="10"/>
        <end position="169"/>
    </location>
</feature>
<name>A0A6I6DRY1_9MICO</name>
<evidence type="ECO:0000259" key="7">
    <source>
        <dbReference type="Pfam" id="PF02781"/>
    </source>
</evidence>
<dbReference type="InterPro" id="IPR001282">
    <property type="entry name" value="G6P_DH"/>
</dbReference>
<dbReference type="InterPro" id="IPR022675">
    <property type="entry name" value="G6P_DH_C"/>
</dbReference>
<dbReference type="PIRSF" id="PIRSF000110">
    <property type="entry name" value="G6PD"/>
    <property type="match status" value="1"/>
</dbReference>
<dbReference type="RefSeq" id="WP_156241230.1">
    <property type="nucleotide sequence ID" value="NZ_BAAAZL010000002.1"/>
</dbReference>
<dbReference type="GO" id="GO:0009051">
    <property type="term" value="P:pentose-phosphate shunt, oxidative branch"/>
    <property type="evidence" value="ECO:0007669"/>
    <property type="project" value="TreeGrafter"/>
</dbReference>
<dbReference type="EMBL" id="CP032550">
    <property type="protein sequence ID" value="QGU26826.1"/>
    <property type="molecule type" value="Genomic_DNA"/>
</dbReference>
<dbReference type="Gene3D" id="3.30.360.10">
    <property type="entry name" value="Dihydrodipicolinate Reductase, domain 2"/>
    <property type="match status" value="1"/>
</dbReference>
<dbReference type="EC" id="1.1.1.49" evidence="8"/>
<evidence type="ECO:0000256" key="4">
    <source>
        <dbReference type="ARBA" id="ARBA00023002"/>
    </source>
</evidence>
<organism evidence="8 9">
    <name type="scientific">Microbacterium oryzae</name>
    <dbReference type="NCBI Taxonomy" id="743009"/>
    <lineage>
        <taxon>Bacteria</taxon>
        <taxon>Bacillati</taxon>
        <taxon>Actinomycetota</taxon>
        <taxon>Actinomycetes</taxon>
        <taxon>Micrococcales</taxon>
        <taxon>Microbacteriaceae</taxon>
        <taxon>Microbacterium</taxon>
    </lineage>
</organism>
<dbReference type="KEGG" id="moj:D7D94_03450"/>
<dbReference type="PRINTS" id="PR00079">
    <property type="entry name" value="G6PDHDRGNASE"/>
</dbReference>
<reference evidence="8 9" key="1">
    <citation type="submission" date="2018-09" db="EMBL/GenBank/DDBJ databases">
        <title>Whole genome sequencing of Microbacterium oryzae strain MB-10T.</title>
        <authorList>
            <person name="Das S.K."/>
        </authorList>
    </citation>
    <scope>NUCLEOTIDE SEQUENCE [LARGE SCALE GENOMIC DNA]</scope>
    <source>
        <strain evidence="8 9">MB-10</strain>
    </source>
</reference>
<dbReference type="AlphaFoldDB" id="A0A6I6DRY1"/>
<protein>
    <submittedName>
        <fullName evidence="8">Glucose-6-phosphate dehydrogenase</fullName>
        <ecNumber evidence="8">1.1.1.49</ecNumber>
    </submittedName>
</protein>
<keyword evidence="9" id="KW-1185">Reference proteome</keyword>
<dbReference type="GO" id="GO:0050661">
    <property type="term" value="F:NADP binding"/>
    <property type="evidence" value="ECO:0007669"/>
    <property type="project" value="InterPro"/>
</dbReference>
<dbReference type="Proteomes" id="UP000422989">
    <property type="component" value="Chromosome"/>
</dbReference>
<gene>
    <name evidence="8" type="ORF">D7D94_03450</name>
</gene>
<evidence type="ECO:0000259" key="6">
    <source>
        <dbReference type="Pfam" id="PF00479"/>
    </source>
</evidence>
<keyword evidence="2" id="KW-0313">Glucose metabolism</keyword>
<keyword evidence="5" id="KW-0119">Carbohydrate metabolism</keyword>
<dbReference type="PANTHER" id="PTHR23429">
    <property type="entry name" value="GLUCOSE-6-PHOSPHATE 1-DEHYDROGENASE G6PD"/>
    <property type="match status" value="1"/>
</dbReference>
<proteinExistence type="predicted"/>